<feature type="transmembrane region" description="Helical" evidence="6">
    <location>
        <begin position="362"/>
        <end position="386"/>
    </location>
</feature>
<dbReference type="OrthoDB" id="29061at2157"/>
<evidence type="ECO:0000313" key="8">
    <source>
        <dbReference type="EMBL" id="THE65809.1"/>
    </source>
</evidence>
<dbReference type="RefSeq" id="WP_141463884.1">
    <property type="nucleotide sequence ID" value="NZ_RBZW01000016.1"/>
</dbReference>
<evidence type="ECO:0000256" key="5">
    <source>
        <dbReference type="ARBA" id="ARBA00023136"/>
    </source>
</evidence>
<dbReference type="EMBL" id="RBZW01000016">
    <property type="protein sequence ID" value="THE65809.1"/>
    <property type="molecule type" value="Genomic_DNA"/>
</dbReference>
<dbReference type="InterPro" id="IPR050189">
    <property type="entry name" value="MFS_Efflux_Transporters"/>
</dbReference>
<feature type="transmembrane region" description="Helical" evidence="6">
    <location>
        <begin position="161"/>
        <end position="181"/>
    </location>
</feature>
<dbReference type="InterPro" id="IPR011701">
    <property type="entry name" value="MFS"/>
</dbReference>
<dbReference type="Proteomes" id="UP000318864">
    <property type="component" value="Unassembled WGS sequence"/>
</dbReference>
<dbReference type="Pfam" id="PF07690">
    <property type="entry name" value="MFS_1"/>
    <property type="match status" value="1"/>
</dbReference>
<dbReference type="GO" id="GO:0005886">
    <property type="term" value="C:plasma membrane"/>
    <property type="evidence" value="ECO:0007669"/>
    <property type="project" value="UniProtKB-SubCell"/>
</dbReference>
<feature type="transmembrane region" description="Helical" evidence="6">
    <location>
        <begin position="96"/>
        <end position="121"/>
    </location>
</feature>
<feature type="transmembrane region" description="Helical" evidence="6">
    <location>
        <begin position="245"/>
        <end position="264"/>
    </location>
</feature>
<evidence type="ECO:0000313" key="9">
    <source>
        <dbReference type="Proteomes" id="UP000318864"/>
    </source>
</evidence>
<dbReference type="Gene3D" id="1.20.1250.20">
    <property type="entry name" value="MFS general substrate transporter like domains"/>
    <property type="match status" value="2"/>
</dbReference>
<dbReference type="PANTHER" id="PTHR43124">
    <property type="entry name" value="PURINE EFFLUX PUMP PBUE"/>
    <property type="match status" value="1"/>
</dbReference>
<keyword evidence="2" id="KW-1003">Cell membrane</keyword>
<keyword evidence="3 6" id="KW-0812">Transmembrane</keyword>
<name>A0A4S3TNC5_9EURY</name>
<comment type="caution">
    <text evidence="8">The sequence shown here is derived from an EMBL/GenBank/DDBJ whole genome shotgun (WGS) entry which is preliminary data.</text>
</comment>
<evidence type="ECO:0000256" key="4">
    <source>
        <dbReference type="ARBA" id="ARBA00022989"/>
    </source>
</evidence>
<feature type="transmembrane region" description="Helical" evidence="6">
    <location>
        <begin position="202"/>
        <end position="225"/>
    </location>
</feature>
<keyword evidence="5 6" id="KW-0472">Membrane</keyword>
<dbReference type="PANTHER" id="PTHR43124:SF3">
    <property type="entry name" value="CHLORAMPHENICOL EFFLUX PUMP RV0191"/>
    <property type="match status" value="1"/>
</dbReference>
<accession>A0A4S3TNC5</accession>
<evidence type="ECO:0000256" key="1">
    <source>
        <dbReference type="ARBA" id="ARBA00004651"/>
    </source>
</evidence>
<proteinExistence type="predicted"/>
<keyword evidence="9" id="KW-1185">Reference proteome</keyword>
<evidence type="ECO:0000256" key="2">
    <source>
        <dbReference type="ARBA" id="ARBA00022475"/>
    </source>
</evidence>
<feature type="transmembrane region" description="Helical" evidence="6">
    <location>
        <begin position="36"/>
        <end position="58"/>
    </location>
</feature>
<protein>
    <submittedName>
        <fullName evidence="8">MFS transporter</fullName>
    </submittedName>
</protein>
<evidence type="ECO:0000259" key="7">
    <source>
        <dbReference type="PROSITE" id="PS50850"/>
    </source>
</evidence>
<organism evidence="8 9">
    <name type="scientific">Salinadaptatus halalkaliphilus</name>
    <dbReference type="NCBI Taxonomy" id="2419781"/>
    <lineage>
        <taxon>Archaea</taxon>
        <taxon>Methanobacteriati</taxon>
        <taxon>Methanobacteriota</taxon>
        <taxon>Stenosarchaea group</taxon>
        <taxon>Halobacteria</taxon>
        <taxon>Halobacteriales</taxon>
        <taxon>Natrialbaceae</taxon>
        <taxon>Salinadaptatus</taxon>
    </lineage>
</organism>
<sequence>MNWRYRDTVLALCTFAFFVAMFGRLAISPVVPDITAAFGVSNAVIGVALTGMWLAYGLAQFPSGVLGDRYGERAVILVAVGGTAVASLVIAVAPVFAVFVLGAIALGALAGLHFSVATTLLSRIHDNVGTAVGIHNSGATIAGLIAPVVVAWIAVTAGWRLAIAVTVAVGIPVFLAILVLVRPTEPQRPNESMRDRFDLEALLALLSRPTIAFALVIAVVGEFVWQGVASFLPLFLVDYRGYSTTVAAAGFSAYFVAQGLAQVGVGAASDRFGRDLATAGSLLVGAVGIALLVAGPGLGFAAIGLLCLGIGMSFEAALLPRFLDELGVAERGAGFGLVRTIYVVTASLGSVVVGVLADTFGWAVSFSVLGALMGLAVLAYVSNWALGLEL</sequence>
<feature type="transmembrane region" description="Helical" evidence="6">
    <location>
        <begin position="133"/>
        <end position="155"/>
    </location>
</feature>
<dbReference type="InterPro" id="IPR036259">
    <property type="entry name" value="MFS_trans_sf"/>
</dbReference>
<evidence type="ECO:0000256" key="6">
    <source>
        <dbReference type="SAM" id="Phobius"/>
    </source>
</evidence>
<comment type="subcellular location">
    <subcellularLocation>
        <location evidence="1">Cell membrane</location>
        <topology evidence="1">Multi-pass membrane protein</topology>
    </subcellularLocation>
</comment>
<dbReference type="GO" id="GO:0022857">
    <property type="term" value="F:transmembrane transporter activity"/>
    <property type="evidence" value="ECO:0007669"/>
    <property type="project" value="InterPro"/>
</dbReference>
<feature type="domain" description="Major facilitator superfamily (MFS) profile" evidence="7">
    <location>
        <begin position="9"/>
        <end position="390"/>
    </location>
</feature>
<dbReference type="InterPro" id="IPR020846">
    <property type="entry name" value="MFS_dom"/>
</dbReference>
<keyword evidence="4 6" id="KW-1133">Transmembrane helix</keyword>
<feature type="transmembrane region" description="Helical" evidence="6">
    <location>
        <begin position="70"/>
        <end position="90"/>
    </location>
</feature>
<feature type="transmembrane region" description="Helical" evidence="6">
    <location>
        <begin position="276"/>
        <end position="294"/>
    </location>
</feature>
<dbReference type="SUPFAM" id="SSF103473">
    <property type="entry name" value="MFS general substrate transporter"/>
    <property type="match status" value="1"/>
</dbReference>
<dbReference type="AlphaFoldDB" id="A0A4S3TNC5"/>
<dbReference type="PROSITE" id="PS50850">
    <property type="entry name" value="MFS"/>
    <property type="match status" value="1"/>
</dbReference>
<gene>
    <name evidence="8" type="ORF">D8Y22_05750</name>
</gene>
<feature type="transmembrane region" description="Helical" evidence="6">
    <location>
        <begin position="335"/>
        <end position="356"/>
    </location>
</feature>
<reference evidence="8 9" key="1">
    <citation type="submission" date="2018-10" db="EMBL/GenBank/DDBJ databases">
        <title>Natronolimnobius sp. XQ-INN 246 isolated from Inner Mongolia Autonomous Region of China.</title>
        <authorList>
            <person name="Xue Q."/>
        </authorList>
    </citation>
    <scope>NUCLEOTIDE SEQUENCE [LARGE SCALE GENOMIC DNA]</scope>
    <source>
        <strain evidence="8 9">XQ-INN 246</strain>
    </source>
</reference>
<evidence type="ECO:0000256" key="3">
    <source>
        <dbReference type="ARBA" id="ARBA00022692"/>
    </source>
</evidence>